<dbReference type="EMBL" id="CM044707">
    <property type="protein sequence ID" value="KAI5652612.1"/>
    <property type="molecule type" value="Genomic_DNA"/>
</dbReference>
<gene>
    <name evidence="1" type="ORF">M9H77_29799</name>
</gene>
<evidence type="ECO:0000313" key="2">
    <source>
        <dbReference type="Proteomes" id="UP001060085"/>
    </source>
</evidence>
<keyword evidence="2" id="KW-1185">Reference proteome</keyword>
<reference evidence="2" key="1">
    <citation type="journal article" date="2023" name="Nat. Plants">
        <title>Single-cell RNA sequencing provides a high-resolution roadmap for understanding the multicellular compartmentation of specialized metabolism.</title>
        <authorList>
            <person name="Sun S."/>
            <person name="Shen X."/>
            <person name="Li Y."/>
            <person name="Li Y."/>
            <person name="Wang S."/>
            <person name="Li R."/>
            <person name="Zhang H."/>
            <person name="Shen G."/>
            <person name="Guo B."/>
            <person name="Wei J."/>
            <person name="Xu J."/>
            <person name="St-Pierre B."/>
            <person name="Chen S."/>
            <person name="Sun C."/>
        </authorList>
    </citation>
    <scope>NUCLEOTIDE SEQUENCE [LARGE SCALE GENOMIC DNA]</scope>
</reference>
<accession>A0ACB9ZWR3</accession>
<evidence type="ECO:0000313" key="1">
    <source>
        <dbReference type="EMBL" id="KAI5652612.1"/>
    </source>
</evidence>
<organism evidence="1 2">
    <name type="scientific">Catharanthus roseus</name>
    <name type="common">Madagascar periwinkle</name>
    <name type="synonym">Vinca rosea</name>
    <dbReference type="NCBI Taxonomy" id="4058"/>
    <lineage>
        <taxon>Eukaryota</taxon>
        <taxon>Viridiplantae</taxon>
        <taxon>Streptophyta</taxon>
        <taxon>Embryophyta</taxon>
        <taxon>Tracheophyta</taxon>
        <taxon>Spermatophyta</taxon>
        <taxon>Magnoliopsida</taxon>
        <taxon>eudicotyledons</taxon>
        <taxon>Gunneridae</taxon>
        <taxon>Pentapetalae</taxon>
        <taxon>asterids</taxon>
        <taxon>lamiids</taxon>
        <taxon>Gentianales</taxon>
        <taxon>Apocynaceae</taxon>
        <taxon>Rauvolfioideae</taxon>
        <taxon>Vinceae</taxon>
        <taxon>Catharanthinae</taxon>
        <taxon>Catharanthus</taxon>
    </lineage>
</organism>
<dbReference type="Proteomes" id="UP001060085">
    <property type="component" value="Linkage Group LG07"/>
</dbReference>
<name>A0ACB9ZWR3_CATRO</name>
<comment type="caution">
    <text evidence="1">The sequence shown here is derived from an EMBL/GenBank/DDBJ whole genome shotgun (WGS) entry which is preliminary data.</text>
</comment>
<sequence length="166" mass="18557">MLMVDLQDNRATGSQVVGPKQTRAQLEANDKNSNEVYDEFNVPDEANNDVSSYSRIALNSMSKQSEERKKKKTRIVDLVSEEIKYLKEGLDVVAAALDCGNVSNIAEEDLFEKIEKVGGISAISRMKVDQALIKDMSTTHAFLACPADRKKLWLIVNFDSLLFDII</sequence>
<proteinExistence type="predicted"/>
<protein>
    <submittedName>
        <fullName evidence="1">Uncharacterized protein</fullName>
    </submittedName>
</protein>